<proteinExistence type="predicted"/>
<protein>
    <recommendedName>
        <fullName evidence="4">DUF2796 domain-containing protein</fullName>
    </recommendedName>
</protein>
<reference evidence="2 3" key="1">
    <citation type="submission" date="2017-03" db="EMBL/GenBank/DDBJ databases">
        <title>Genome sequencing of Shewanella japonica KCTC 22435.</title>
        <authorList>
            <person name="Kim K.M."/>
        </authorList>
    </citation>
    <scope>NUCLEOTIDE SEQUENCE [LARGE SCALE GENOMIC DNA]</scope>
    <source>
        <strain evidence="2 3">KCTC 22435</strain>
    </source>
</reference>
<evidence type="ECO:0000256" key="1">
    <source>
        <dbReference type="SAM" id="SignalP"/>
    </source>
</evidence>
<dbReference type="Proteomes" id="UP000191820">
    <property type="component" value="Chromosome"/>
</dbReference>
<keyword evidence="1" id="KW-0732">Signal</keyword>
<feature type="chain" id="PRO_5047394172" description="DUF2796 domain-containing protein" evidence="1">
    <location>
        <begin position="23"/>
        <end position="175"/>
    </location>
</feature>
<evidence type="ECO:0008006" key="4">
    <source>
        <dbReference type="Google" id="ProtNLM"/>
    </source>
</evidence>
<organism evidence="2 3">
    <name type="scientific">Shewanella japonica</name>
    <dbReference type="NCBI Taxonomy" id="93973"/>
    <lineage>
        <taxon>Bacteria</taxon>
        <taxon>Pseudomonadati</taxon>
        <taxon>Pseudomonadota</taxon>
        <taxon>Gammaproteobacteria</taxon>
        <taxon>Alteromonadales</taxon>
        <taxon>Shewanellaceae</taxon>
        <taxon>Shewanella</taxon>
    </lineage>
</organism>
<feature type="signal peptide" evidence="1">
    <location>
        <begin position="1"/>
        <end position="22"/>
    </location>
</feature>
<dbReference type="RefSeq" id="WP_080915037.1">
    <property type="nucleotide sequence ID" value="NZ_CP020472.1"/>
</dbReference>
<evidence type="ECO:0000313" key="3">
    <source>
        <dbReference type="Proteomes" id="UP000191820"/>
    </source>
</evidence>
<name>A0ABM6JGL7_9GAMM</name>
<dbReference type="EMBL" id="CP020472">
    <property type="protein sequence ID" value="ARD21258.1"/>
    <property type="molecule type" value="Genomic_DNA"/>
</dbReference>
<evidence type="ECO:0000313" key="2">
    <source>
        <dbReference type="EMBL" id="ARD21258.1"/>
    </source>
</evidence>
<accession>A0ABM6JGL7</accession>
<sequence>MMLLKIITILIICILMCANALAHMMVAQHGTINIVDKGAFMVLSLPVSAFEGLDMDNDSKASSAELTRYKNQATELIHENVQLSDSKAKLPLQGLIISLASHGNPKKPSSHLIVMGKYPLDNTNSELTFTNRLFGRHLSEKQMDMTITRQHDKQKQTFTIDKDQSSKTLLNASAD</sequence>
<keyword evidence="3" id="KW-1185">Reference proteome</keyword>
<gene>
    <name evidence="2" type="ORF">SJ2017_0927</name>
</gene>